<protein>
    <recommendedName>
        <fullName evidence="2">Peptidase S1 domain-containing protein</fullName>
    </recommendedName>
</protein>
<dbReference type="SUPFAM" id="SSF50494">
    <property type="entry name" value="Trypsin-like serine proteases"/>
    <property type="match status" value="1"/>
</dbReference>
<dbReference type="GeneID" id="112127461"/>
<feature type="transmembrane region" description="Helical" evidence="1">
    <location>
        <begin position="170"/>
        <end position="193"/>
    </location>
</feature>
<organism evidence="3 4">
    <name type="scientific">Cimex lectularius</name>
    <name type="common">Bed bug</name>
    <name type="synonym">Acanthia lectularia</name>
    <dbReference type="NCBI Taxonomy" id="79782"/>
    <lineage>
        <taxon>Eukaryota</taxon>
        <taxon>Metazoa</taxon>
        <taxon>Ecdysozoa</taxon>
        <taxon>Arthropoda</taxon>
        <taxon>Hexapoda</taxon>
        <taxon>Insecta</taxon>
        <taxon>Pterygota</taxon>
        <taxon>Neoptera</taxon>
        <taxon>Paraneoptera</taxon>
        <taxon>Hemiptera</taxon>
        <taxon>Heteroptera</taxon>
        <taxon>Panheteroptera</taxon>
        <taxon>Cimicomorpha</taxon>
        <taxon>Cimicidae</taxon>
        <taxon>Cimex</taxon>
    </lineage>
</organism>
<proteinExistence type="predicted"/>
<evidence type="ECO:0000259" key="2">
    <source>
        <dbReference type="Pfam" id="PF00089"/>
    </source>
</evidence>
<dbReference type="GO" id="GO:0004252">
    <property type="term" value="F:serine-type endopeptidase activity"/>
    <property type="evidence" value="ECO:0007669"/>
    <property type="project" value="InterPro"/>
</dbReference>
<keyword evidence="1" id="KW-0812">Transmembrane</keyword>
<accession>A0A8I6SP72</accession>
<dbReference type="Gene3D" id="2.40.10.10">
    <property type="entry name" value="Trypsin-like serine proteases"/>
    <property type="match status" value="1"/>
</dbReference>
<dbReference type="InterPro" id="IPR009003">
    <property type="entry name" value="Peptidase_S1_PA"/>
</dbReference>
<feature type="domain" description="Peptidase S1" evidence="2">
    <location>
        <begin position="20"/>
        <end position="134"/>
    </location>
</feature>
<name>A0A8I6SP72_CIMLE</name>
<evidence type="ECO:0000313" key="3">
    <source>
        <dbReference type="EnsemblMetazoa" id="XP_024084270.1"/>
    </source>
</evidence>
<sequence>MAFRPHLKFTHKGEGNDLVSDYDIAIITVLGFFEESSTVKIAGYGAFTPKSLHEAFLKVVESKNKCVTLGYGTFSKKYIKRMMALNLFVLPQEGCNVITEVKESVICCKPESYAVQFGHSGSPLICEGTVFGLFKDYYNYTLDGKEIVAYTYTAVWPFIKYFETQLGRKITAGAMNILPVFICQLLAIAFAVVRNCTNLTFPINRVI</sequence>
<dbReference type="EnsemblMetazoa" id="XM_024228502.1">
    <property type="protein sequence ID" value="XP_024084270.1"/>
    <property type="gene ID" value="LOC112127461"/>
</dbReference>
<evidence type="ECO:0000256" key="1">
    <source>
        <dbReference type="SAM" id="Phobius"/>
    </source>
</evidence>
<evidence type="ECO:0000313" key="4">
    <source>
        <dbReference type="Proteomes" id="UP000494040"/>
    </source>
</evidence>
<dbReference type="RefSeq" id="XP_024084270.1">
    <property type="nucleotide sequence ID" value="XM_024228502.1"/>
</dbReference>
<dbReference type="AlphaFoldDB" id="A0A8I6SP72"/>
<dbReference type="InterPro" id="IPR001254">
    <property type="entry name" value="Trypsin_dom"/>
</dbReference>
<keyword evidence="1" id="KW-0472">Membrane</keyword>
<keyword evidence="4" id="KW-1185">Reference proteome</keyword>
<dbReference type="InterPro" id="IPR043504">
    <property type="entry name" value="Peptidase_S1_PA_chymotrypsin"/>
</dbReference>
<dbReference type="Proteomes" id="UP000494040">
    <property type="component" value="Unassembled WGS sequence"/>
</dbReference>
<dbReference type="GO" id="GO:0006508">
    <property type="term" value="P:proteolysis"/>
    <property type="evidence" value="ECO:0007669"/>
    <property type="project" value="InterPro"/>
</dbReference>
<dbReference type="KEGG" id="clec:112127461"/>
<reference evidence="3" key="1">
    <citation type="submission" date="2022-01" db="UniProtKB">
        <authorList>
            <consortium name="EnsemblMetazoa"/>
        </authorList>
    </citation>
    <scope>IDENTIFICATION</scope>
</reference>
<dbReference type="Pfam" id="PF00089">
    <property type="entry name" value="Trypsin"/>
    <property type="match status" value="1"/>
</dbReference>
<keyword evidence="1" id="KW-1133">Transmembrane helix</keyword>